<dbReference type="PANTHER" id="PTHR32071">
    <property type="entry name" value="TRANSCRIPTIONAL REGULATORY PROTEIN"/>
    <property type="match status" value="1"/>
</dbReference>
<dbReference type="GO" id="GO:0005524">
    <property type="term" value="F:ATP binding"/>
    <property type="evidence" value="ECO:0007669"/>
    <property type="project" value="UniProtKB-KW"/>
</dbReference>
<accession>A0A9X3EPH7</accession>
<dbReference type="AlphaFoldDB" id="A0A9X3EPH7"/>
<dbReference type="EMBL" id="JAPNKE010000002">
    <property type="protein sequence ID" value="MCY1007892.1"/>
    <property type="molecule type" value="Genomic_DNA"/>
</dbReference>
<dbReference type="Pfam" id="PF00158">
    <property type="entry name" value="Sigma54_activat"/>
    <property type="match status" value="1"/>
</dbReference>
<evidence type="ECO:0000256" key="1">
    <source>
        <dbReference type="ARBA" id="ARBA00022741"/>
    </source>
</evidence>
<evidence type="ECO:0000313" key="5">
    <source>
        <dbReference type="EMBL" id="MCY1007892.1"/>
    </source>
</evidence>
<keyword evidence="2" id="KW-0067">ATP-binding</keyword>
<proteinExistence type="predicted"/>
<keyword evidence="3" id="KW-0238">DNA-binding</keyword>
<evidence type="ECO:0000313" key="6">
    <source>
        <dbReference type="Proteomes" id="UP001150924"/>
    </source>
</evidence>
<dbReference type="InterPro" id="IPR025662">
    <property type="entry name" value="Sigma_54_int_dom_ATP-bd_1"/>
</dbReference>
<feature type="domain" description="Sigma-54 factor interaction" evidence="4">
    <location>
        <begin position="19"/>
        <end position="78"/>
    </location>
</feature>
<dbReference type="SUPFAM" id="SSF52540">
    <property type="entry name" value="P-loop containing nucleoside triphosphate hydrolases"/>
    <property type="match status" value="1"/>
</dbReference>
<keyword evidence="6" id="KW-1185">Reference proteome</keyword>
<evidence type="ECO:0000259" key="4">
    <source>
        <dbReference type="PROSITE" id="PS50045"/>
    </source>
</evidence>
<dbReference type="PROSITE" id="PS50045">
    <property type="entry name" value="SIGMA54_INTERACT_4"/>
    <property type="match status" value="1"/>
</dbReference>
<dbReference type="InterPro" id="IPR027417">
    <property type="entry name" value="P-loop_NTPase"/>
</dbReference>
<comment type="caution">
    <text evidence="5">The sequence shown here is derived from an EMBL/GenBank/DDBJ whole genome shotgun (WGS) entry which is preliminary data.</text>
</comment>
<dbReference type="InterPro" id="IPR002078">
    <property type="entry name" value="Sigma_54_int"/>
</dbReference>
<dbReference type="PANTHER" id="PTHR32071:SF117">
    <property type="entry name" value="PTS-DEPENDENT DIHYDROXYACETONE KINASE OPERON REGULATORY PROTEIN-RELATED"/>
    <property type="match status" value="1"/>
</dbReference>
<gene>
    <name evidence="5" type="ORF">OV079_20505</name>
</gene>
<name>A0A9X3EPH7_9BACT</name>
<sequence length="78" mass="8673">MPGKSSPRPSRPLREFHGIYTVSPQMFALFEQLSRVARSDASVLIRGETGTGKELVARALHQRARAARGRSRPSTARR</sequence>
<protein>
    <submittedName>
        <fullName evidence="5">Sigma 54-interacting transcriptional regulator</fullName>
    </submittedName>
</protein>
<dbReference type="Gene3D" id="3.40.50.300">
    <property type="entry name" value="P-loop containing nucleotide triphosphate hydrolases"/>
    <property type="match status" value="1"/>
</dbReference>
<dbReference type="GO" id="GO:0003677">
    <property type="term" value="F:DNA binding"/>
    <property type="evidence" value="ECO:0007669"/>
    <property type="project" value="UniProtKB-KW"/>
</dbReference>
<dbReference type="GO" id="GO:0006355">
    <property type="term" value="P:regulation of DNA-templated transcription"/>
    <property type="evidence" value="ECO:0007669"/>
    <property type="project" value="InterPro"/>
</dbReference>
<organism evidence="5 6">
    <name type="scientific">Nannocystis pusilla</name>
    <dbReference type="NCBI Taxonomy" id="889268"/>
    <lineage>
        <taxon>Bacteria</taxon>
        <taxon>Pseudomonadati</taxon>
        <taxon>Myxococcota</taxon>
        <taxon>Polyangia</taxon>
        <taxon>Nannocystales</taxon>
        <taxon>Nannocystaceae</taxon>
        <taxon>Nannocystis</taxon>
    </lineage>
</organism>
<keyword evidence="1" id="KW-0547">Nucleotide-binding</keyword>
<dbReference type="Proteomes" id="UP001150924">
    <property type="component" value="Unassembled WGS sequence"/>
</dbReference>
<evidence type="ECO:0000256" key="3">
    <source>
        <dbReference type="ARBA" id="ARBA00023125"/>
    </source>
</evidence>
<evidence type="ECO:0000256" key="2">
    <source>
        <dbReference type="ARBA" id="ARBA00022840"/>
    </source>
</evidence>
<dbReference type="PROSITE" id="PS00675">
    <property type="entry name" value="SIGMA54_INTERACT_1"/>
    <property type="match status" value="1"/>
</dbReference>
<reference evidence="5" key="1">
    <citation type="submission" date="2022-11" db="EMBL/GenBank/DDBJ databases">
        <title>Minimal conservation of predation-associated metabolite biosynthetic gene clusters underscores biosynthetic potential of Myxococcota including descriptions for ten novel species: Archangium lansinium sp. nov., Myxococcus landrumus sp. nov., Nannocystis bai.</title>
        <authorList>
            <person name="Ahearne A."/>
            <person name="Stevens C."/>
            <person name="Phillips K."/>
        </authorList>
    </citation>
    <scope>NUCLEOTIDE SEQUENCE</scope>
    <source>
        <strain evidence="5">Na p29</strain>
    </source>
</reference>